<dbReference type="EMBL" id="GGEC01059757">
    <property type="protein sequence ID" value="MBX40241.1"/>
    <property type="molecule type" value="Transcribed_RNA"/>
</dbReference>
<dbReference type="AlphaFoldDB" id="A0A2P2NCN0"/>
<sequence length="28" mass="3247">MTKMEKNMLAHIKPLISFHILTETTTNC</sequence>
<protein>
    <submittedName>
        <fullName evidence="1">Uncharacterized protein</fullName>
    </submittedName>
</protein>
<evidence type="ECO:0000313" key="1">
    <source>
        <dbReference type="EMBL" id="MBX40241.1"/>
    </source>
</evidence>
<name>A0A2P2NCN0_RHIMU</name>
<accession>A0A2P2NCN0</accession>
<proteinExistence type="predicted"/>
<organism evidence="1">
    <name type="scientific">Rhizophora mucronata</name>
    <name type="common">Asiatic mangrove</name>
    <dbReference type="NCBI Taxonomy" id="61149"/>
    <lineage>
        <taxon>Eukaryota</taxon>
        <taxon>Viridiplantae</taxon>
        <taxon>Streptophyta</taxon>
        <taxon>Embryophyta</taxon>
        <taxon>Tracheophyta</taxon>
        <taxon>Spermatophyta</taxon>
        <taxon>Magnoliopsida</taxon>
        <taxon>eudicotyledons</taxon>
        <taxon>Gunneridae</taxon>
        <taxon>Pentapetalae</taxon>
        <taxon>rosids</taxon>
        <taxon>fabids</taxon>
        <taxon>Malpighiales</taxon>
        <taxon>Rhizophoraceae</taxon>
        <taxon>Rhizophora</taxon>
    </lineage>
</organism>
<reference evidence="1" key="1">
    <citation type="submission" date="2018-02" db="EMBL/GenBank/DDBJ databases">
        <title>Rhizophora mucronata_Transcriptome.</title>
        <authorList>
            <person name="Meera S.P."/>
            <person name="Sreeshan A."/>
            <person name="Augustine A."/>
        </authorList>
    </citation>
    <scope>NUCLEOTIDE SEQUENCE</scope>
    <source>
        <tissue evidence="1">Leaf</tissue>
    </source>
</reference>